<evidence type="ECO:0000313" key="3">
    <source>
        <dbReference type="EnsemblPlants" id="Solyc01g059882.1.1"/>
    </source>
</evidence>
<protein>
    <recommendedName>
        <fullName evidence="5">Reverse transcriptase Ty1/copia-type domain-containing protein</fullName>
    </recommendedName>
</protein>
<accession>A0A3Q7EEE8</accession>
<dbReference type="CDD" id="cd09272">
    <property type="entry name" value="RNase_HI_RT_Ty1"/>
    <property type="match status" value="1"/>
</dbReference>
<dbReference type="STRING" id="4081.A0A3Q7EEE8"/>
<dbReference type="InParanoid" id="A0A3Q7EEE8"/>
<evidence type="ECO:0008006" key="5">
    <source>
        <dbReference type="Google" id="ProtNLM"/>
    </source>
</evidence>
<dbReference type="Proteomes" id="UP000004994">
    <property type="component" value="Chromosome 1"/>
</dbReference>
<dbReference type="Gramene" id="Solyc01g059882.1.1">
    <property type="protein sequence ID" value="Solyc01g059882.1.1"/>
    <property type="gene ID" value="Solyc01g059882.1"/>
</dbReference>
<name>A0A3Q7EEE8_SOLLC</name>
<evidence type="ECO:0000256" key="1">
    <source>
        <dbReference type="SAM" id="Coils"/>
    </source>
</evidence>
<proteinExistence type="predicted"/>
<evidence type="ECO:0000313" key="4">
    <source>
        <dbReference type="Proteomes" id="UP000004994"/>
    </source>
</evidence>
<feature type="region of interest" description="Disordered" evidence="2">
    <location>
        <begin position="159"/>
        <end position="196"/>
    </location>
</feature>
<reference evidence="3" key="2">
    <citation type="submission" date="2019-01" db="UniProtKB">
        <authorList>
            <consortium name="EnsemblPlants"/>
        </authorList>
    </citation>
    <scope>IDENTIFICATION</scope>
    <source>
        <strain evidence="3">cv. Heinz 1706</strain>
    </source>
</reference>
<keyword evidence="1" id="KW-0175">Coiled coil</keyword>
<sequence length="418" mass="48212">MKKMFWWSAWSIYGEEFEDQLKSMGSVSKKADEGLLWYPPQHWCRAFLNTVCKNYSCDNNFTESFNKWILEARAKPIIKMLEDIRIKVMKRLKKLEEESKKWTEEYSPYSVDLYHDFRMIAQGCQVVANGDLGYELQEGRQVLPDEPILMPTLEFVASSSQQSSHQSSEEFNEVAGPSKSKRKNVSKDKVDALPKRSKTMEKKKLLHLRLQLLIRMKLKTDDENGVVVPTNLPYSPKKLTWKGKAFVTSSQLKKDKEKKIGKLKSLSSTNGADTLFADITHFCSLIGALQYLAITRPDIQFAVNRVAQRMHQPSEHDYHCLKRILRYIFCTLGRGLLIRPGDLELWGFSDSDWVNDKNDRKSTSGFLIFLGPNLISWCTKKQPKVSRSSTEAEYRALALLAAETIHNNNQHHLHIKSK</sequence>
<dbReference type="PANTHER" id="PTHR11439">
    <property type="entry name" value="GAG-POL-RELATED RETROTRANSPOSON"/>
    <property type="match status" value="1"/>
</dbReference>
<evidence type="ECO:0000256" key="2">
    <source>
        <dbReference type="SAM" id="MobiDB-lite"/>
    </source>
</evidence>
<feature type="coiled-coil region" evidence="1">
    <location>
        <begin position="78"/>
        <end position="105"/>
    </location>
</feature>
<dbReference type="AlphaFoldDB" id="A0A3Q7EEE8"/>
<reference evidence="3" key="1">
    <citation type="journal article" date="2012" name="Nature">
        <title>The tomato genome sequence provides insights into fleshy fruit evolution.</title>
        <authorList>
            <consortium name="Tomato Genome Consortium"/>
        </authorList>
    </citation>
    <scope>NUCLEOTIDE SEQUENCE [LARGE SCALE GENOMIC DNA]</scope>
    <source>
        <strain evidence="3">cv. Heinz 1706</strain>
    </source>
</reference>
<keyword evidence="4" id="KW-1185">Reference proteome</keyword>
<feature type="compositionally biased region" description="Basic and acidic residues" evidence="2">
    <location>
        <begin position="185"/>
        <end position="196"/>
    </location>
</feature>
<dbReference type="PANTHER" id="PTHR11439:SF467">
    <property type="entry name" value="INTEGRASE CATALYTIC DOMAIN-CONTAINING PROTEIN"/>
    <property type="match status" value="1"/>
</dbReference>
<dbReference type="EnsemblPlants" id="Solyc01g059882.1.1">
    <property type="protein sequence ID" value="Solyc01g059882.1.1"/>
    <property type="gene ID" value="Solyc01g059882.1"/>
</dbReference>
<organism evidence="3">
    <name type="scientific">Solanum lycopersicum</name>
    <name type="common">Tomato</name>
    <name type="synonym">Lycopersicon esculentum</name>
    <dbReference type="NCBI Taxonomy" id="4081"/>
    <lineage>
        <taxon>Eukaryota</taxon>
        <taxon>Viridiplantae</taxon>
        <taxon>Streptophyta</taxon>
        <taxon>Embryophyta</taxon>
        <taxon>Tracheophyta</taxon>
        <taxon>Spermatophyta</taxon>
        <taxon>Magnoliopsida</taxon>
        <taxon>eudicotyledons</taxon>
        <taxon>Gunneridae</taxon>
        <taxon>Pentapetalae</taxon>
        <taxon>asterids</taxon>
        <taxon>lamiids</taxon>
        <taxon>Solanales</taxon>
        <taxon>Solanaceae</taxon>
        <taxon>Solanoideae</taxon>
        <taxon>Solaneae</taxon>
        <taxon>Solanum</taxon>
        <taxon>Solanum subgen. Lycopersicon</taxon>
    </lineage>
</organism>